<evidence type="ECO:0000256" key="4">
    <source>
        <dbReference type="ARBA" id="ARBA00023002"/>
    </source>
</evidence>
<evidence type="ECO:0000313" key="10">
    <source>
        <dbReference type="Proteomes" id="UP000292886"/>
    </source>
</evidence>
<protein>
    <submittedName>
        <fullName evidence="9">Dyp-type peroxidase</fullName>
    </submittedName>
</protein>
<dbReference type="OrthoDB" id="3251355at2"/>
<keyword evidence="4" id="KW-0560">Oxidoreductase</keyword>
<dbReference type="GO" id="GO:0020037">
    <property type="term" value="F:heme binding"/>
    <property type="evidence" value="ECO:0007669"/>
    <property type="project" value="InterPro"/>
</dbReference>
<dbReference type="EMBL" id="CP037940">
    <property type="protein sequence ID" value="QBO36827.1"/>
    <property type="molecule type" value="Genomic_DNA"/>
</dbReference>
<evidence type="ECO:0000256" key="3">
    <source>
        <dbReference type="ARBA" id="ARBA00022723"/>
    </source>
</evidence>
<evidence type="ECO:0000256" key="5">
    <source>
        <dbReference type="ARBA" id="ARBA00023004"/>
    </source>
</evidence>
<accession>A0A4P6YVS4</accession>
<keyword evidence="3" id="KW-0479">Metal-binding</keyword>
<dbReference type="NCBIfam" id="TIGR01413">
    <property type="entry name" value="Dyp_perox_fam"/>
    <property type="match status" value="1"/>
</dbReference>
<dbReference type="InterPro" id="IPR011008">
    <property type="entry name" value="Dimeric_a/b-barrel"/>
</dbReference>
<dbReference type="PROSITE" id="PS51404">
    <property type="entry name" value="DYP_PEROXIDASE"/>
    <property type="match status" value="1"/>
</dbReference>
<dbReference type="AlphaFoldDB" id="A0A4P6YVS4"/>
<comment type="similarity">
    <text evidence="6">Belongs to the DyP-type peroxidase family.</text>
</comment>
<dbReference type="InterPro" id="IPR048327">
    <property type="entry name" value="Dyp_perox_N"/>
</dbReference>
<dbReference type="Proteomes" id="UP000292886">
    <property type="component" value="Chromosome"/>
</dbReference>
<reference evidence="10" key="1">
    <citation type="submission" date="2019-03" db="EMBL/GenBank/DDBJ databases">
        <title>Weissella sp. 26KH-42 Genome sequencing.</title>
        <authorList>
            <person name="Heo J."/>
            <person name="Kim S.-J."/>
            <person name="Kim J.-S."/>
            <person name="Hong S.-B."/>
            <person name="Kwon S.-W."/>
        </authorList>
    </citation>
    <scope>NUCLEOTIDE SEQUENCE [LARGE SCALE GENOMIC DNA]</scope>
    <source>
        <strain evidence="10">26KH-42</strain>
    </source>
</reference>
<dbReference type="Pfam" id="PF20628">
    <property type="entry name" value="Dyp_perox_C"/>
    <property type="match status" value="1"/>
</dbReference>
<dbReference type="PANTHER" id="PTHR30521:SF0">
    <property type="entry name" value="DYP-TYPE PEROXIDASE FAMILY PROTEIN"/>
    <property type="match status" value="1"/>
</dbReference>
<dbReference type="Pfam" id="PF04261">
    <property type="entry name" value="Dyp_perox_N"/>
    <property type="match status" value="1"/>
</dbReference>
<feature type="domain" description="Dyp-type peroxidase N-terminal" evidence="7">
    <location>
        <begin position="19"/>
        <end position="142"/>
    </location>
</feature>
<evidence type="ECO:0000259" key="8">
    <source>
        <dbReference type="Pfam" id="PF20628"/>
    </source>
</evidence>
<sequence length="313" mass="35522">MPIELADAQDAYKDAGEQILFTTLMLKREDRAAELEAIQNFADRFPSIINSMNIRAQKADLRVAFGFSSDAWDYLFPTANKPAELETFTDLTGPDHTMPGTPGDLFFHVRAHDEAVVYEVMSQFMTFLRAVTTVVDETKGFRYFEGRAIIGFIDGTENPDGSQSAEYGLIGDEDREFINGSYAFAQQYVHDMETWNAFKVEMQEKYIGRQKMNDLELEDEEKDPRAHNVVAKLEVDGEEQKIVRMNVPFADAAAGTAGTYFIAYMRHYWIVKQMLTRMVEQNDRLLDFSEVTTGTAFFIPSKSVLARIADGDL</sequence>
<dbReference type="GO" id="GO:0046872">
    <property type="term" value="F:metal ion binding"/>
    <property type="evidence" value="ECO:0007669"/>
    <property type="project" value="UniProtKB-KW"/>
</dbReference>
<evidence type="ECO:0000259" key="7">
    <source>
        <dbReference type="Pfam" id="PF04261"/>
    </source>
</evidence>
<dbReference type="GO" id="GO:0004601">
    <property type="term" value="F:peroxidase activity"/>
    <property type="evidence" value="ECO:0007669"/>
    <property type="project" value="UniProtKB-KW"/>
</dbReference>
<evidence type="ECO:0000256" key="2">
    <source>
        <dbReference type="ARBA" id="ARBA00022559"/>
    </source>
</evidence>
<dbReference type="GO" id="GO:0005829">
    <property type="term" value="C:cytosol"/>
    <property type="evidence" value="ECO:0007669"/>
    <property type="project" value="TreeGrafter"/>
</dbReference>
<keyword evidence="2 9" id="KW-0575">Peroxidase</keyword>
<dbReference type="SUPFAM" id="SSF54909">
    <property type="entry name" value="Dimeric alpha+beta barrel"/>
    <property type="match status" value="1"/>
</dbReference>
<proteinExistence type="inferred from homology"/>
<dbReference type="PANTHER" id="PTHR30521">
    <property type="entry name" value="DEFERROCHELATASE/PEROXIDASE"/>
    <property type="match status" value="1"/>
</dbReference>
<feature type="domain" description="Dyp-type peroxidase C-terminal" evidence="8">
    <location>
        <begin position="147"/>
        <end position="302"/>
    </location>
</feature>
<dbReference type="InterPro" id="IPR006314">
    <property type="entry name" value="Dyp_peroxidase"/>
</dbReference>
<dbReference type="InterPro" id="IPR048328">
    <property type="entry name" value="Dyp_perox_C"/>
</dbReference>
<keyword evidence="5" id="KW-0408">Iron</keyword>
<evidence type="ECO:0000313" key="9">
    <source>
        <dbReference type="EMBL" id="QBO36827.1"/>
    </source>
</evidence>
<gene>
    <name evidence="9" type="ORF">EQG49_10420</name>
</gene>
<evidence type="ECO:0000256" key="1">
    <source>
        <dbReference type="ARBA" id="ARBA00001970"/>
    </source>
</evidence>
<keyword evidence="10" id="KW-1185">Reference proteome</keyword>
<comment type="cofactor">
    <cofactor evidence="1">
        <name>heme b</name>
        <dbReference type="ChEBI" id="CHEBI:60344"/>
    </cofactor>
</comment>
<evidence type="ECO:0000256" key="6">
    <source>
        <dbReference type="ARBA" id="ARBA00025737"/>
    </source>
</evidence>
<name>A0A4P6YVS4_9LACO</name>
<dbReference type="KEGG" id="wei:EQG49_10420"/>
<dbReference type="RefSeq" id="WP_133363904.1">
    <property type="nucleotide sequence ID" value="NZ_CP037940.1"/>
</dbReference>
<organism evidence="9 10">
    <name type="scientific">Periweissella cryptocerci</name>
    <dbReference type="NCBI Taxonomy" id="2506420"/>
    <lineage>
        <taxon>Bacteria</taxon>
        <taxon>Bacillati</taxon>
        <taxon>Bacillota</taxon>
        <taxon>Bacilli</taxon>
        <taxon>Lactobacillales</taxon>
        <taxon>Lactobacillaceae</taxon>
        <taxon>Periweissella</taxon>
    </lineage>
</organism>